<sequence>MKTKYMIWITALLLFVTGCGKEPLTPAPPPPTPTPPPTELSKQWHLVGFVHAADSTVTPPGRMACKGCFSLALGADGTISGQGFLTVFAGSYRVHNGDITLEGIGGAADGEQPDGKQYIEALRTAVRYEILSARRMRLYYNGGKDYLLFREWGEADSKIPAALLDNMWKLSGFVRTADGVVQEVQSGNCGRCYSMQMLSNGVIAGRTSANEIHGNFEVWGDQIRIDRFFAVQPTRDEPTDGKRYIATMPEVTRYEVKDGQLKLYYNDDENYLLFRAWKESKEEIIPEAPPAELLGRTWRLLGFGGPFDYAVREPEPTECRVCYTLTFSKDGTMKGRTSSREISGRYKVRGGTFVMLFSANESAESSADGREYIRALDSISTYILSGDRLTFYSEDQRRHLLFCDEKALSFDRVPPGLYGVWKLVGFVSADGILREADPKDCDRCYTISFLKDGYLTGRTINNEAWARYQFNGHNIRIRDFGMTMVGEYGDSDTYVKALKQSTRYELVSGRLRLYYNNDRDYLLFKKTQ</sequence>
<evidence type="ECO:0000256" key="1">
    <source>
        <dbReference type="SAM" id="SignalP"/>
    </source>
</evidence>
<keyword evidence="1" id="KW-0732">Signal</keyword>
<comment type="caution">
    <text evidence="3">The sequence shown here is derived from an EMBL/GenBank/DDBJ whole genome shotgun (WGS) entry which is preliminary data.</text>
</comment>
<gene>
    <name evidence="3" type="ORF">T229_05990</name>
</gene>
<dbReference type="PROSITE" id="PS51257">
    <property type="entry name" value="PROKAR_LIPOPROTEIN"/>
    <property type="match status" value="1"/>
</dbReference>
<dbReference type="AlphaFoldDB" id="W2CD48"/>
<feature type="chain" id="PRO_5004812706" description="DUF306 domain-containing protein" evidence="1">
    <location>
        <begin position="21"/>
        <end position="528"/>
    </location>
</feature>
<evidence type="ECO:0000313" key="3">
    <source>
        <dbReference type="EMBL" id="ETK04973.1"/>
    </source>
</evidence>
<dbReference type="Proteomes" id="UP000018872">
    <property type="component" value="Unassembled WGS sequence"/>
</dbReference>
<dbReference type="InterPro" id="IPR005184">
    <property type="entry name" value="DUF306_Meta_HslJ"/>
</dbReference>
<feature type="signal peptide" evidence="1">
    <location>
        <begin position="1"/>
        <end position="20"/>
    </location>
</feature>
<evidence type="ECO:0000313" key="4">
    <source>
        <dbReference type="Proteomes" id="UP000018872"/>
    </source>
</evidence>
<dbReference type="EMBL" id="AYYC01000590">
    <property type="protein sequence ID" value="ETK04973.1"/>
    <property type="molecule type" value="Genomic_DNA"/>
</dbReference>
<dbReference type="Gene3D" id="2.40.128.270">
    <property type="match status" value="2"/>
</dbReference>
<feature type="domain" description="DUF306" evidence="2">
    <location>
        <begin position="292"/>
        <end position="402"/>
    </location>
</feature>
<dbReference type="Pfam" id="PF03724">
    <property type="entry name" value="META"/>
    <property type="match status" value="1"/>
</dbReference>
<organism evidence="3 4">
    <name type="scientific">Tannerella sp. oral taxon BU063 isolate Cell 5</name>
    <dbReference type="NCBI Taxonomy" id="1410950"/>
    <lineage>
        <taxon>Bacteria</taxon>
        <taxon>Pseudomonadati</taxon>
        <taxon>Bacteroidota</taxon>
        <taxon>Bacteroidia</taxon>
        <taxon>Bacteroidales</taxon>
        <taxon>Tannerellaceae</taxon>
        <taxon>Tannerella</taxon>
    </lineage>
</organism>
<accession>W2CD48</accession>
<dbReference type="InterPro" id="IPR038670">
    <property type="entry name" value="HslJ-like_sf"/>
</dbReference>
<protein>
    <recommendedName>
        <fullName evidence="2">DUF306 domain-containing protein</fullName>
    </recommendedName>
</protein>
<dbReference type="PATRIC" id="fig|1410950.3.peg.742"/>
<evidence type="ECO:0000259" key="2">
    <source>
        <dbReference type="Pfam" id="PF03724"/>
    </source>
</evidence>
<name>W2CD48_9BACT</name>
<proteinExistence type="predicted"/>
<reference evidence="3 4" key="1">
    <citation type="submission" date="2013-11" db="EMBL/GenBank/DDBJ databases">
        <title>Single cell genomics of uncultured Tannerella BU063 (oral taxon 286).</title>
        <authorList>
            <person name="Beall C.J."/>
            <person name="Campbell A.G."/>
            <person name="Griffen A.L."/>
            <person name="Podar M."/>
            <person name="Leys E.J."/>
        </authorList>
    </citation>
    <scope>NUCLEOTIDE SEQUENCE [LARGE SCALE GENOMIC DNA]</scope>
    <source>
        <strain evidence="3">Cell 5</strain>
    </source>
</reference>